<name>A0A227INV3_VIBPH</name>
<evidence type="ECO:0000313" key="2">
    <source>
        <dbReference type="Proteomes" id="UP000214596"/>
    </source>
</evidence>
<dbReference type="EMBL" id="NIXT01005115">
    <property type="protein sequence ID" value="OXE24563.1"/>
    <property type="molecule type" value="Genomic_DNA"/>
</dbReference>
<feature type="non-terminal residue" evidence="1">
    <location>
        <position position="1"/>
    </location>
</feature>
<proteinExistence type="predicted"/>
<protein>
    <submittedName>
        <fullName evidence="1">Uncharacterized protein</fullName>
    </submittedName>
</protein>
<dbReference type="AlphaFoldDB" id="A0A227INV3"/>
<organism evidence="1 2">
    <name type="scientific">Vibrio parahaemolyticus</name>
    <dbReference type="NCBI Taxonomy" id="670"/>
    <lineage>
        <taxon>Bacteria</taxon>
        <taxon>Pseudomonadati</taxon>
        <taxon>Pseudomonadota</taxon>
        <taxon>Gammaproteobacteria</taxon>
        <taxon>Vibrionales</taxon>
        <taxon>Vibrionaceae</taxon>
        <taxon>Vibrio</taxon>
    </lineage>
</organism>
<evidence type="ECO:0000313" key="1">
    <source>
        <dbReference type="EMBL" id="OXE24563.1"/>
    </source>
</evidence>
<reference evidence="1 2" key="1">
    <citation type="journal article" date="2017" name="Appl. Environ. Microbiol.">
        <title>Parallel evolution of two clades of a major Atlantic endemic Vibrio parahaemolyticus pathogen lineage by independent acquisition of related pathogenicity islands.</title>
        <authorList>
            <person name="Xu F."/>
            <person name="Gonzalez-Escalona N."/>
            <person name="Drees K.P."/>
            <person name="Sebra R.P."/>
            <person name="Cooper V.S."/>
            <person name="Jones S.H."/>
            <person name="Whistler C.A."/>
        </authorList>
    </citation>
    <scope>NUCLEOTIDE SEQUENCE [LARGE SCALE GENOMIC DNA]</scope>
    <source>
        <strain evidence="1 2">MAVP-3</strain>
    </source>
</reference>
<gene>
    <name evidence="1" type="ORF">CA163_37415</name>
</gene>
<accession>A0A227INV3</accession>
<sequence length="18" mass="2075">DFMKQGNGRAWKLEKPIG</sequence>
<comment type="caution">
    <text evidence="1">The sequence shown here is derived from an EMBL/GenBank/DDBJ whole genome shotgun (WGS) entry which is preliminary data.</text>
</comment>
<dbReference type="Proteomes" id="UP000214596">
    <property type="component" value="Unassembled WGS sequence"/>
</dbReference>